<dbReference type="AlphaFoldDB" id="A0A3P7EXF7"/>
<protein>
    <submittedName>
        <fullName evidence="2">Uncharacterized protein</fullName>
    </submittedName>
</protein>
<reference evidence="2 3" key="1">
    <citation type="submission" date="2018-11" db="EMBL/GenBank/DDBJ databases">
        <authorList>
            <consortium name="Pathogen Informatics"/>
        </authorList>
    </citation>
    <scope>NUCLEOTIDE SEQUENCE [LARGE SCALE GENOMIC DNA]</scope>
    <source>
        <strain evidence="2 3">NST_G2</strain>
    </source>
</reference>
<gene>
    <name evidence="2" type="ORF">SSLN_LOCUS17322</name>
</gene>
<dbReference type="EMBL" id="UYSU01042331">
    <property type="protein sequence ID" value="VDM03708.1"/>
    <property type="molecule type" value="Genomic_DNA"/>
</dbReference>
<dbReference type="Proteomes" id="UP000275846">
    <property type="component" value="Unassembled WGS sequence"/>
</dbReference>
<keyword evidence="3" id="KW-1185">Reference proteome</keyword>
<evidence type="ECO:0000313" key="3">
    <source>
        <dbReference type="Proteomes" id="UP000275846"/>
    </source>
</evidence>
<feature type="compositionally biased region" description="Acidic residues" evidence="1">
    <location>
        <begin position="26"/>
        <end position="56"/>
    </location>
</feature>
<evidence type="ECO:0000256" key="1">
    <source>
        <dbReference type="SAM" id="MobiDB-lite"/>
    </source>
</evidence>
<proteinExistence type="predicted"/>
<feature type="region of interest" description="Disordered" evidence="1">
    <location>
        <begin position="18"/>
        <end position="56"/>
    </location>
</feature>
<organism evidence="2 3">
    <name type="scientific">Schistocephalus solidus</name>
    <name type="common">Tapeworm</name>
    <dbReference type="NCBI Taxonomy" id="70667"/>
    <lineage>
        <taxon>Eukaryota</taxon>
        <taxon>Metazoa</taxon>
        <taxon>Spiralia</taxon>
        <taxon>Lophotrochozoa</taxon>
        <taxon>Platyhelminthes</taxon>
        <taxon>Cestoda</taxon>
        <taxon>Eucestoda</taxon>
        <taxon>Diphyllobothriidea</taxon>
        <taxon>Diphyllobothriidae</taxon>
        <taxon>Schistocephalus</taxon>
    </lineage>
</organism>
<name>A0A3P7EXF7_SCHSO</name>
<evidence type="ECO:0000313" key="2">
    <source>
        <dbReference type="EMBL" id="VDM03708.1"/>
    </source>
</evidence>
<sequence length="56" mass="6648">MKRALNLGPLITIIRITDNRKTYKEDEYEEEEENEANDDDDDEEEEEEEEEGISGR</sequence>
<accession>A0A3P7EXF7</accession>